<comment type="caution">
    <text evidence="2">The sequence shown here is derived from an EMBL/GenBank/DDBJ whole genome shotgun (WGS) entry which is preliminary data.</text>
</comment>
<gene>
    <name evidence="2" type="ORF">Ciccas_002555</name>
</gene>
<evidence type="ECO:0008006" key="4">
    <source>
        <dbReference type="Google" id="ProtNLM"/>
    </source>
</evidence>
<dbReference type="Proteomes" id="UP001626550">
    <property type="component" value="Unassembled WGS sequence"/>
</dbReference>
<evidence type="ECO:0000313" key="2">
    <source>
        <dbReference type="EMBL" id="KAL3318790.1"/>
    </source>
</evidence>
<comment type="similarity">
    <text evidence="1">Belongs to the cornifelin family.</text>
</comment>
<evidence type="ECO:0000313" key="3">
    <source>
        <dbReference type="Proteomes" id="UP001626550"/>
    </source>
</evidence>
<proteinExistence type="inferred from homology"/>
<dbReference type="Pfam" id="PF04749">
    <property type="entry name" value="PLAC8"/>
    <property type="match status" value="1"/>
</dbReference>
<name>A0ABD2QGX1_9PLAT</name>
<dbReference type="EMBL" id="JBJKFK010000203">
    <property type="protein sequence ID" value="KAL3318790.1"/>
    <property type="molecule type" value="Genomic_DNA"/>
</dbReference>
<accession>A0ABD2QGX1</accession>
<keyword evidence="3" id="KW-1185">Reference proteome</keyword>
<evidence type="ECO:0000256" key="1">
    <source>
        <dbReference type="ARBA" id="ARBA00009024"/>
    </source>
</evidence>
<reference evidence="2 3" key="1">
    <citation type="submission" date="2024-11" db="EMBL/GenBank/DDBJ databases">
        <title>Adaptive evolution of stress response genes in parasites aligns with host niche diversity.</title>
        <authorList>
            <person name="Hahn C."/>
            <person name="Resl P."/>
        </authorList>
    </citation>
    <scope>NUCLEOTIDE SEQUENCE [LARGE SCALE GENOMIC DNA]</scope>
    <source>
        <strain evidence="2">EGGRZ-B1_66</strain>
        <tissue evidence="2">Body</tissue>
    </source>
</reference>
<sequence length="103" mass="11568">MTRSPPRDWHHGMCDCTNDIANCLCVLCCPSCAFSEMWGNYGGCCCSYMCVPAPLIALRTYHRGRHNISGSIFKDSMASIFCTLCTLCQMRYDMNRMKACGDL</sequence>
<organism evidence="2 3">
    <name type="scientific">Cichlidogyrus casuarinus</name>
    <dbReference type="NCBI Taxonomy" id="1844966"/>
    <lineage>
        <taxon>Eukaryota</taxon>
        <taxon>Metazoa</taxon>
        <taxon>Spiralia</taxon>
        <taxon>Lophotrochozoa</taxon>
        <taxon>Platyhelminthes</taxon>
        <taxon>Monogenea</taxon>
        <taxon>Monopisthocotylea</taxon>
        <taxon>Dactylogyridea</taxon>
        <taxon>Ancyrocephalidae</taxon>
        <taxon>Cichlidogyrus</taxon>
    </lineage>
</organism>
<protein>
    <recommendedName>
        <fullName evidence="4">Cornifelin</fullName>
    </recommendedName>
</protein>
<dbReference type="NCBIfam" id="TIGR01571">
    <property type="entry name" value="A_thal_Cys_rich"/>
    <property type="match status" value="1"/>
</dbReference>
<dbReference type="PANTHER" id="PTHR15907">
    <property type="entry name" value="DUF614 FAMILY PROTEIN-RELATED"/>
    <property type="match status" value="1"/>
</dbReference>
<dbReference type="AlphaFoldDB" id="A0ABD2QGX1"/>
<dbReference type="InterPro" id="IPR006461">
    <property type="entry name" value="PLAC_motif_containing"/>
</dbReference>